<organism evidence="1 2">
    <name type="scientific">Fusarium decemcellulare</name>
    <dbReference type="NCBI Taxonomy" id="57161"/>
    <lineage>
        <taxon>Eukaryota</taxon>
        <taxon>Fungi</taxon>
        <taxon>Dikarya</taxon>
        <taxon>Ascomycota</taxon>
        <taxon>Pezizomycotina</taxon>
        <taxon>Sordariomycetes</taxon>
        <taxon>Hypocreomycetidae</taxon>
        <taxon>Hypocreales</taxon>
        <taxon>Nectriaceae</taxon>
        <taxon>Fusarium</taxon>
        <taxon>Fusarium decemcellulare species complex</taxon>
    </lineage>
</organism>
<name>A0ACC1SH96_9HYPO</name>
<comment type="caution">
    <text evidence="1">The sequence shown here is derived from an EMBL/GenBank/DDBJ whole genome shotgun (WGS) entry which is preliminary data.</text>
</comment>
<dbReference type="EMBL" id="JANRMS010000455">
    <property type="protein sequence ID" value="KAJ3539547.1"/>
    <property type="molecule type" value="Genomic_DNA"/>
</dbReference>
<protein>
    <submittedName>
        <fullName evidence="1">Uncharacterized protein</fullName>
    </submittedName>
</protein>
<reference evidence="1" key="1">
    <citation type="submission" date="2022-08" db="EMBL/GenBank/DDBJ databases">
        <title>Genome Sequence of Fusarium decemcellulare.</title>
        <authorList>
            <person name="Buettner E."/>
        </authorList>
    </citation>
    <scope>NUCLEOTIDE SEQUENCE</scope>
    <source>
        <strain evidence="1">Babe19</strain>
    </source>
</reference>
<proteinExistence type="predicted"/>
<dbReference type="Proteomes" id="UP001148629">
    <property type="component" value="Unassembled WGS sequence"/>
</dbReference>
<accession>A0ACC1SH96</accession>
<evidence type="ECO:0000313" key="2">
    <source>
        <dbReference type="Proteomes" id="UP001148629"/>
    </source>
</evidence>
<sequence>MAETFSLIAIEEHFLSDHLPDDGNNPAKPPGIRDGTKVDLREIGEYRLKQMKDNSIGFTVISHMAANASASVCHSINSELYKRIKPYPTHFAAFGILSMYDPLVAATELRRCVNDLKFAGALIPTHLPDGTFYDTEKYHAVFEAAQQLDVPIYLHPTTPSGPVKEQLFDGPYHEDVATALSQWCGGFHYINGLHLLRLFASGLFDNFPRLKIIIGHTGEFLPFMLDRIVGFTKLWPNRETRKRGFDEVWNSNIWITTSGSYDLSPMATVLRVTKIERVIFSVDYPMGSNVKGREFMENLRKSDLVTEAQWERIAFRNAQELLGLGNIQSFK</sequence>
<evidence type="ECO:0000313" key="1">
    <source>
        <dbReference type="EMBL" id="KAJ3539547.1"/>
    </source>
</evidence>
<keyword evidence="2" id="KW-1185">Reference proteome</keyword>
<gene>
    <name evidence="1" type="ORF">NM208_g5444</name>
</gene>